<dbReference type="SUPFAM" id="SSF52540">
    <property type="entry name" value="P-loop containing nucleoside triphosphate hydrolases"/>
    <property type="match status" value="1"/>
</dbReference>
<comment type="caution">
    <text evidence="1">The sequence shown here is derived from an EMBL/GenBank/DDBJ whole genome shotgun (WGS) entry which is preliminary data.</text>
</comment>
<accession>A0A5C5E819</accession>
<evidence type="ECO:0000313" key="2">
    <source>
        <dbReference type="Proteomes" id="UP000313395"/>
    </source>
</evidence>
<name>A0A5C5E819_9LACT</name>
<protein>
    <submittedName>
        <fullName evidence="1">Uncharacterized protein</fullName>
    </submittedName>
</protein>
<proteinExistence type="predicted"/>
<organism evidence="1 2">
    <name type="scientific">Trichococcus shcherbakoviae subsp. psychrophilus</name>
    <dbReference type="NCBI Taxonomy" id="2585775"/>
    <lineage>
        <taxon>Bacteria</taxon>
        <taxon>Bacillati</taxon>
        <taxon>Bacillota</taxon>
        <taxon>Bacilli</taxon>
        <taxon>Lactobacillales</taxon>
        <taxon>Carnobacteriaceae</taxon>
        <taxon>Trichococcus</taxon>
    </lineage>
</organism>
<sequence>MFILNSQKYASKDNYAEVLGMPSSGKTTLVGNMKKNNPGVIDVNARLPKGRIGRQASKFLYMSLLFLRSPRAFIRDTKIILSSGQKSAKDLYSVLSNWHLNVRMYSLKDNLDNLHIWDQGLFQAVWSIYFCGSKEFDAISLFENKLLPAKVHFADASNDELIARSRNRTRRMRLNYLNHDDLEKGRYALKKTIQVMEAIGYIEKKDST</sequence>
<keyword evidence="2" id="KW-1185">Reference proteome</keyword>
<dbReference type="InterPro" id="IPR027417">
    <property type="entry name" value="P-loop_NTPase"/>
</dbReference>
<dbReference type="RefSeq" id="WP_140186393.1">
    <property type="nucleotide sequence ID" value="NZ_VENO01000003.1"/>
</dbReference>
<dbReference type="AlphaFoldDB" id="A0A5C5E819"/>
<evidence type="ECO:0000313" key="1">
    <source>
        <dbReference type="EMBL" id="TNV68404.1"/>
    </source>
</evidence>
<dbReference type="Proteomes" id="UP000313395">
    <property type="component" value="Unassembled WGS sequence"/>
</dbReference>
<dbReference type="EMBL" id="VENO01000003">
    <property type="protein sequence ID" value="TNV68404.1"/>
    <property type="molecule type" value="Genomic_DNA"/>
</dbReference>
<gene>
    <name evidence="1" type="ORF">FHK04_09315</name>
</gene>
<reference evidence="1 2" key="1">
    <citation type="submission" date="2019-06" db="EMBL/GenBank/DDBJ databases">
        <title>Description Trichococcus psychrophilus sp. nov., isolated from a cold spring, by genomic and phenotypic analyses.</title>
        <authorList>
            <person name="Zakharyuk A."/>
        </authorList>
    </citation>
    <scope>NUCLEOTIDE SEQUENCE [LARGE SCALE GENOMIC DNA]</scope>
    <source>
        <strain evidence="1 2">SKBG</strain>
    </source>
</reference>